<dbReference type="AlphaFoldDB" id="A0A382STN8"/>
<evidence type="ECO:0000313" key="1">
    <source>
        <dbReference type="EMBL" id="SVD13269.1"/>
    </source>
</evidence>
<dbReference type="EMBL" id="UINC01131516">
    <property type="protein sequence ID" value="SVD13269.1"/>
    <property type="molecule type" value="Genomic_DNA"/>
</dbReference>
<gene>
    <name evidence="1" type="ORF">METZ01_LOCUS366123</name>
</gene>
<name>A0A382STN8_9ZZZZ</name>
<sequence>IVTATTTATTFLKFGSAASAGTLIRADVSYLRLTNLDDTNFVTVGLSDDSADTAYFKLEKGQSIIIGGTDEGPQVDIHASAGAFAAWASVDSLILDADTASCDVEIFAAMT</sequence>
<protein>
    <submittedName>
        <fullName evidence="1">Uncharacterized protein</fullName>
    </submittedName>
</protein>
<accession>A0A382STN8</accession>
<proteinExistence type="predicted"/>
<organism evidence="1">
    <name type="scientific">marine metagenome</name>
    <dbReference type="NCBI Taxonomy" id="408172"/>
    <lineage>
        <taxon>unclassified sequences</taxon>
        <taxon>metagenomes</taxon>
        <taxon>ecological metagenomes</taxon>
    </lineage>
</organism>
<reference evidence="1" key="1">
    <citation type="submission" date="2018-05" db="EMBL/GenBank/DDBJ databases">
        <authorList>
            <person name="Lanie J.A."/>
            <person name="Ng W.-L."/>
            <person name="Kazmierczak K.M."/>
            <person name="Andrzejewski T.M."/>
            <person name="Davidsen T.M."/>
            <person name="Wayne K.J."/>
            <person name="Tettelin H."/>
            <person name="Glass J.I."/>
            <person name="Rusch D."/>
            <person name="Podicherti R."/>
            <person name="Tsui H.-C.T."/>
            <person name="Winkler M.E."/>
        </authorList>
    </citation>
    <scope>NUCLEOTIDE SEQUENCE</scope>
</reference>
<feature type="non-terminal residue" evidence="1">
    <location>
        <position position="1"/>
    </location>
</feature>